<keyword evidence="4" id="KW-0479">Metal-binding</keyword>
<dbReference type="InterPro" id="IPR050361">
    <property type="entry name" value="MPP/UQCRC_Complex"/>
</dbReference>
<dbReference type="InterPro" id="IPR011249">
    <property type="entry name" value="Metalloenz_LuxS/M16"/>
</dbReference>
<evidence type="ECO:0000256" key="7">
    <source>
        <dbReference type="ARBA" id="ARBA00023049"/>
    </source>
</evidence>
<protein>
    <recommendedName>
        <fullName evidence="13">Mitochondrial processing peptidase beta subunit</fullName>
    </recommendedName>
</protein>
<dbReference type="GO" id="GO:0005739">
    <property type="term" value="C:mitochondrion"/>
    <property type="evidence" value="ECO:0007669"/>
    <property type="project" value="UniProtKB-SubCell"/>
</dbReference>
<comment type="subcellular location">
    <subcellularLocation>
        <location evidence="2">Mitochondrion</location>
    </subcellularLocation>
</comment>
<dbReference type="PANTHER" id="PTHR11851:SF149">
    <property type="entry name" value="GH01077P"/>
    <property type="match status" value="1"/>
</dbReference>
<evidence type="ECO:0000256" key="4">
    <source>
        <dbReference type="ARBA" id="ARBA00022723"/>
    </source>
</evidence>
<sequence>MSGRHLFAPVVRRGAAAVRNASATRRFASNVSASTDIEHLYAGGLLTGFRKAYCGPLPPSYTVDEALTKLPPTKVTSLSNGMRVATEKTPGESVCVGVFIKSGSRYETAESNGSAHFLEHMFFKGSKNKSQGQLELEIENMGCRLNAYTSREQTVYYANVLKEDTNKAVDVLAEMLLNSTFDPAAIEREKNTILQEMEVVERVEEEVVFDNLHYTAYQTSPLGRTILGPEENIKNMTRDHIVNYIQANYVAPRMVVVAAGNVDHDAFAAQVAKAFAATPEQPTGPSVIQEQAPAWFTGSDIRVRDDEMGLAHVATAFEALEYDHPDSFATMVMQAMLGSFDSSMPSAIHSSSQMTSVLAGYNSREYPLVQSAMAFNTQYSDTGLLGVYYVTETDKVMEAQWSVMKEFQNLCHNADDHQVEVAKTQLKATMVNQLDSGLSQVCEDIGRQMLNYGRRMSLAETFARIDAVDSPTIRRVAMELCNDKCIALSAKGGTSTLPDYNWLRRHTWSLRY</sequence>
<evidence type="ECO:0000256" key="1">
    <source>
        <dbReference type="ARBA" id="ARBA00001947"/>
    </source>
</evidence>
<dbReference type="FunFam" id="3.30.830.10:FF:000008">
    <property type="entry name" value="Mitochondrial-processing peptidase subunit beta"/>
    <property type="match status" value="1"/>
</dbReference>
<name>A0A6U4L3J2_HEMAN</name>
<feature type="domain" description="Peptidase M16 N-terminal" evidence="10">
    <location>
        <begin position="83"/>
        <end position="230"/>
    </location>
</feature>
<comment type="similarity">
    <text evidence="9">Belongs to the peptidase M16 family.</text>
</comment>
<evidence type="ECO:0000259" key="11">
    <source>
        <dbReference type="Pfam" id="PF05193"/>
    </source>
</evidence>
<dbReference type="PROSITE" id="PS00143">
    <property type="entry name" value="INSULINASE"/>
    <property type="match status" value="1"/>
</dbReference>
<dbReference type="GO" id="GO:0004222">
    <property type="term" value="F:metalloendopeptidase activity"/>
    <property type="evidence" value="ECO:0007669"/>
    <property type="project" value="InterPro"/>
</dbReference>
<keyword evidence="3" id="KW-0645">Protease</keyword>
<dbReference type="InterPro" id="IPR007863">
    <property type="entry name" value="Peptidase_M16_C"/>
</dbReference>
<dbReference type="SUPFAM" id="SSF63411">
    <property type="entry name" value="LuxS/MPP-like metallohydrolase"/>
    <property type="match status" value="2"/>
</dbReference>
<dbReference type="GO" id="GO:0006508">
    <property type="term" value="P:proteolysis"/>
    <property type="evidence" value="ECO:0007669"/>
    <property type="project" value="UniProtKB-KW"/>
</dbReference>
<dbReference type="Pfam" id="PF00675">
    <property type="entry name" value="Peptidase_M16"/>
    <property type="match status" value="1"/>
</dbReference>
<evidence type="ECO:0008006" key="13">
    <source>
        <dbReference type="Google" id="ProtNLM"/>
    </source>
</evidence>
<keyword evidence="7" id="KW-0482">Metalloprotease</keyword>
<comment type="cofactor">
    <cofactor evidence="1">
        <name>Zn(2+)</name>
        <dbReference type="ChEBI" id="CHEBI:29105"/>
    </cofactor>
</comment>
<evidence type="ECO:0000256" key="9">
    <source>
        <dbReference type="RuleBase" id="RU004447"/>
    </source>
</evidence>
<evidence type="ECO:0000256" key="3">
    <source>
        <dbReference type="ARBA" id="ARBA00022670"/>
    </source>
</evidence>
<dbReference type="AlphaFoldDB" id="A0A6U4L3J2"/>
<dbReference type="PANTHER" id="PTHR11851">
    <property type="entry name" value="METALLOPROTEASE"/>
    <property type="match status" value="1"/>
</dbReference>
<keyword evidence="8" id="KW-0496">Mitochondrion</keyword>
<keyword evidence="6" id="KW-0862">Zinc</keyword>
<accession>A0A6U4L3J2</accession>
<evidence type="ECO:0000259" key="10">
    <source>
        <dbReference type="Pfam" id="PF00675"/>
    </source>
</evidence>
<proteinExistence type="inferred from homology"/>
<evidence type="ECO:0000256" key="5">
    <source>
        <dbReference type="ARBA" id="ARBA00022801"/>
    </source>
</evidence>
<evidence type="ECO:0000256" key="8">
    <source>
        <dbReference type="ARBA" id="ARBA00023128"/>
    </source>
</evidence>
<gene>
    <name evidence="12" type="ORF">HAND1043_LOCUS12163</name>
</gene>
<dbReference type="Pfam" id="PF05193">
    <property type="entry name" value="Peptidase_M16_C"/>
    <property type="match status" value="1"/>
</dbReference>
<feature type="domain" description="Peptidase M16 C-terminal" evidence="11">
    <location>
        <begin position="235"/>
        <end position="426"/>
    </location>
</feature>
<reference evidence="12" key="1">
    <citation type="submission" date="2021-01" db="EMBL/GenBank/DDBJ databases">
        <authorList>
            <person name="Corre E."/>
            <person name="Pelletier E."/>
            <person name="Niang G."/>
            <person name="Scheremetjew M."/>
            <person name="Finn R."/>
            <person name="Kale V."/>
            <person name="Holt S."/>
            <person name="Cochrane G."/>
            <person name="Meng A."/>
            <person name="Brown T."/>
            <person name="Cohen L."/>
        </authorList>
    </citation>
    <scope>NUCLEOTIDE SEQUENCE</scope>
    <source>
        <strain evidence="12">CCMP441</strain>
    </source>
</reference>
<evidence type="ECO:0000256" key="6">
    <source>
        <dbReference type="ARBA" id="ARBA00022833"/>
    </source>
</evidence>
<evidence type="ECO:0000313" key="12">
    <source>
        <dbReference type="EMBL" id="CAD8745667.1"/>
    </source>
</evidence>
<dbReference type="InterPro" id="IPR001431">
    <property type="entry name" value="Pept_M16_Zn_BS"/>
</dbReference>
<dbReference type="Gene3D" id="3.30.830.10">
    <property type="entry name" value="Metalloenzyme, LuxS/M16 peptidase-like"/>
    <property type="match status" value="2"/>
</dbReference>
<keyword evidence="5" id="KW-0378">Hydrolase</keyword>
<organism evidence="12">
    <name type="scientific">Hemiselmis andersenii</name>
    <name type="common">Cryptophyte alga</name>
    <dbReference type="NCBI Taxonomy" id="464988"/>
    <lineage>
        <taxon>Eukaryota</taxon>
        <taxon>Cryptophyceae</taxon>
        <taxon>Cryptomonadales</taxon>
        <taxon>Hemiselmidaceae</taxon>
        <taxon>Hemiselmis</taxon>
    </lineage>
</organism>
<dbReference type="EMBL" id="HBFK01019593">
    <property type="protein sequence ID" value="CAD8745667.1"/>
    <property type="molecule type" value="Transcribed_RNA"/>
</dbReference>
<evidence type="ECO:0000256" key="2">
    <source>
        <dbReference type="ARBA" id="ARBA00004173"/>
    </source>
</evidence>
<dbReference type="InterPro" id="IPR011765">
    <property type="entry name" value="Pept_M16_N"/>
</dbReference>
<dbReference type="GO" id="GO:0046872">
    <property type="term" value="F:metal ion binding"/>
    <property type="evidence" value="ECO:0007669"/>
    <property type="project" value="UniProtKB-KW"/>
</dbReference>